<evidence type="ECO:0000256" key="1">
    <source>
        <dbReference type="SAM" id="MobiDB-lite"/>
    </source>
</evidence>
<gene>
    <name evidence="3" type="ORF">CAUS1442_LOCUS10682</name>
</gene>
<reference evidence="3" key="1">
    <citation type="submission" date="2021-01" db="EMBL/GenBank/DDBJ databases">
        <authorList>
            <person name="Corre E."/>
            <person name="Pelletier E."/>
            <person name="Niang G."/>
            <person name="Scheremetjew M."/>
            <person name="Finn R."/>
            <person name="Kale V."/>
            <person name="Holt S."/>
            <person name="Cochrane G."/>
            <person name="Meng A."/>
            <person name="Brown T."/>
            <person name="Cohen L."/>
        </authorList>
    </citation>
    <scope>NUCLEOTIDE SEQUENCE</scope>
    <source>
        <strain evidence="3">CCMP3328</strain>
    </source>
</reference>
<feature type="compositionally biased region" description="Low complexity" evidence="1">
    <location>
        <begin position="226"/>
        <end position="235"/>
    </location>
</feature>
<dbReference type="SUPFAM" id="SSF52833">
    <property type="entry name" value="Thioredoxin-like"/>
    <property type="match status" value="1"/>
</dbReference>
<dbReference type="InterPro" id="IPR018253">
    <property type="entry name" value="DnaJ_domain_CS"/>
</dbReference>
<dbReference type="Pfam" id="PF00226">
    <property type="entry name" value="DnaJ"/>
    <property type="match status" value="1"/>
</dbReference>
<name>A0A7R9ZQ37_9STRA</name>
<accession>A0A7R9ZQ37</accession>
<feature type="compositionally biased region" description="Gly residues" evidence="1">
    <location>
        <begin position="152"/>
        <end position="171"/>
    </location>
</feature>
<dbReference type="EMBL" id="HBEF01017178">
    <property type="protein sequence ID" value="CAD8338549.1"/>
    <property type="molecule type" value="Transcribed_RNA"/>
</dbReference>
<evidence type="ECO:0000259" key="2">
    <source>
        <dbReference type="PROSITE" id="PS50076"/>
    </source>
</evidence>
<dbReference type="PANTHER" id="PTHR45184:SF1">
    <property type="entry name" value="DNAJ PROTEIN ERDJ3A"/>
    <property type="match status" value="1"/>
</dbReference>
<dbReference type="SMART" id="SM00271">
    <property type="entry name" value="DnaJ"/>
    <property type="match status" value="1"/>
</dbReference>
<dbReference type="InterPro" id="IPR052842">
    <property type="entry name" value="ER_Co-chaperone"/>
</dbReference>
<dbReference type="InterPro" id="IPR001623">
    <property type="entry name" value="DnaJ_domain"/>
</dbReference>
<dbReference type="InterPro" id="IPR036249">
    <property type="entry name" value="Thioredoxin-like_sf"/>
</dbReference>
<organism evidence="3">
    <name type="scientific">Craspedostauros australis</name>
    <dbReference type="NCBI Taxonomy" id="1486917"/>
    <lineage>
        <taxon>Eukaryota</taxon>
        <taxon>Sar</taxon>
        <taxon>Stramenopiles</taxon>
        <taxon>Ochrophyta</taxon>
        <taxon>Bacillariophyta</taxon>
        <taxon>Bacillariophyceae</taxon>
        <taxon>Bacillariophycidae</taxon>
        <taxon>Naviculales</taxon>
        <taxon>Naviculaceae</taxon>
        <taxon>Craspedostauros</taxon>
    </lineage>
</organism>
<dbReference type="PROSITE" id="PS00636">
    <property type="entry name" value="DNAJ_1"/>
    <property type="match status" value="1"/>
</dbReference>
<feature type="domain" description="J" evidence="2">
    <location>
        <begin position="68"/>
        <end position="135"/>
    </location>
</feature>
<dbReference type="InterPro" id="IPR036869">
    <property type="entry name" value="J_dom_sf"/>
</dbReference>
<proteinExistence type="predicted"/>
<dbReference type="Gene3D" id="3.40.30.10">
    <property type="entry name" value="Glutaredoxin"/>
    <property type="match status" value="1"/>
</dbReference>
<dbReference type="Gene3D" id="1.10.287.110">
    <property type="entry name" value="DnaJ domain"/>
    <property type="match status" value="1"/>
</dbReference>
<dbReference type="CDD" id="cd06257">
    <property type="entry name" value="DnaJ"/>
    <property type="match status" value="1"/>
</dbReference>
<dbReference type="PRINTS" id="PR00625">
    <property type="entry name" value="JDOMAIN"/>
</dbReference>
<feature type="region of interest" description="Disordered" evidence="1">
    <location>
        <begin position="141"/>
        <end position="190"/>
    </location>
</feature>
<dbReference type="AlphaFoldDB" id="A0A7R9ZQ37"/>
<dbReference type="PROSITE" id="PS50076">
    <property type="entry name" value="DNAJ_2"/>
    <property type="match status" value="1"/>
</dbReference>
<dbReference type="SUPFAM" id="SSF46565">
    <property type="entry name" value="Chaperone J-domain"/>
    <property type="match status" value="1"/>
</dbReference>
<protein>
    <recommendedName>
        <fullName evidence="2">J domain-containing protein</fullName>
    </recommendedName>
</protein>
<sequence length="485" mass="54539">MWQRPMSRVRLPMRLCLQTQTQIKPSRQRVSCLKLKMMDVMWTALLLFLCCCTIPVQAKRKQDFQSDNYYEVLGLSKSASSKQIKSAYRKLALQYHPDKVSEEDKEKAEGIFIRISEAYAVLSDDEKRKIYDQYGKNGLAAHEAGHDPRTAGFGGGGGGGYNPFGNGGGGQQFHFQSGGRRRGGGSAGFDPFKMFEDMMGSGGGGFGGGGSFQFQQGFGSGGGGFHQQQQQQQQRQRQRQPDLFPKNESKVARLGKPKFPNAKSKHLWLILFYTNQSQESRQMAPNLEKLAEQKTLAYKLGAVDCGKSEREAAFCQTQLQGKSSPQVAMVVDGELHFYDGKSTTPKALHAFAKQHMPKHLIQNINHVPQLRDRLLSSTSNKHAAVLLLSEKYETSDLYCNLSYHFRATFTFGESRAKNLAMAQHIKGVKRYPVLVAFVPTGYGKERYSDTHDLYRYTGAMQADEIIEWLDNIAKVLKYYKKKDEL</sequence>
<dbReference type="PANTHER" id="PTHR45184">
    <property type="entry name" value="DNAJ PROTEIN ERDJ3A"/>
    <property type="match status" value="1"/>
</dbReference>
<evidence type="ECO:0000313" key="3">
    <source>
        <dbReference type="EMBL" id="CAD8338549.1"/>
    </source>
</evidence>
<feature type="region of interest" description="Disordered" evidence="1">
    <location>
        <begin position="210"/>
        <end position="258"/>
    </location>
</feature>